<dbReference type="InterPro" id="IPR036890">
    <property type="entry name" value="HATPase_C_sf"/>
</dbReference>
<dbReference type="Proteomes" id="UP000041254">
    <property type="component" value="Unassembled WGS sequence"/>
</dbReference>
<dbReference type="Gene3D" id="3.30.565.10">
    <property type="entry name" value="Histidine kinase-like ATPase, C-terminal domain"/>
    <property type="match status" value="1"/>
</dbReference>
<gene>
    <name evidence="5" type="ORF">Vbra_3578</name>
</gene>
<dbReference type="Pfam" id="PF25794">
    <property type="entry name" value="SACS"/>
    <property type="match status" value="1"/>
</dbReference>
<protein>
    <recommendedName>
        <fullName evidence="4">CMP/dCMP-type deaminase domain-containing protein</fullName>
    </recommendedName>
</protein>
<evidence type="ECO:0000256" key="2">
    <source>
        <dbReference type="ARBA" id="ARBA00022833"/>
    </source>
</evidence>
<dbReference type="InterPro" id="IPR052957">
    <property type="entry name" value="Auxin_embryo_med"/>
</dbReference>
<keyword evidence="6" id="KW-1185">Reference proteome</keyword>
<feature type="compositionally biased region" description="Polar residues" evidence="3">
    <location>
        <begin position="2722"/>
        <end position="2731"/>
    </location>
</feature>
<dbReference type="InterPro" id="IPR058210">
    <property type="entry name" value="SACS/Nov_dom"/>
</dbReference>
<feature type="region of interest" description="Disordered" evidence="3">
    <location>
        <begin position="2687"/>
        <end position="2760"/>
    </location>
</feature>
<dbReference type="NCBIfam" id="NF047352">
    <property type="entry name" value="P_loop_sacsin"/>
    <property type="match status" value="1"/>
</dbReference>
<feature type="region of interest" description="Disordered" evidence="3">
    <location>
        <begin position="1"/>
        <end position="29"/>
    </location>
</feature>
<feature type="compositionally biased region" description="Polar residues" evidence="3">
    <location>
        <begin position="427"/>
        <end position="437"/>
    </location>
</feature>
<feature type="compositionally biased region" description="Polar residues" evidence="3">
    <location>
        <begin position="1019"/>
        <end position="1028"/>
    </location>
</feature>
<dbReference type="SUPFAM" id="SSF53927">
    <property type="entry name" value="Cytidine deaminase-like"/>
    <property type="match status" value="1"/>
</dbReference>
<evidence type="ECO:0000256" key="1">
    <source>
        <dbReference type="ARBA" id="ARBA00022723"/>
    </source>
</evidence>
<dbReference type="OrthoDB" id="426371at2759"/>
<dbReference type="VEuPathDB" id="CryptoDB:Vbra_3578"/>
<evidence type="ECO:0000313" key="5">
    <source>
        <dbReference type="EMBL" id="CEL92472.1"/>
    </source>
</evidence>
<accession>A0A0G4EA61</accession>
<organism evidence="5 6">
    <name type="scientific">Vitrella brassicaformis (strain CCMP3155)</name>
    <dbReference type="NCBI Taxonomy" id="1169540"/>
    <lineage>
        <taxon>Eukaryota</taxon>
        <taxon>Sar</taxon>
        <taxon>Alveolata</taxon>
        <taxon>Colpodellida</taxon>
        <taxon>Vitrellaceae</taxon>
        <taxon>Vitrella</taxon>
    </lineage>
</organism>
<evidence type="ECO:0000259" key="4">
    <source>
        <dbReference type="PROSITE" id="PS51747"/>
    </source>
</evidence>
<feature type="compositionally biased region" description="Pro residues" evidence="3">
    <location>
        <begin position="406"/>
        <end position="420"/>
    </location>
</feature>
<dbReference type="GO" id="GO:0008270">
    <property type="term" value="F:zinc ion binding"/>
    <property type="evidence" value="ECO:0007669"/>
    <property type="project" value="InterPro"/>
</dbReference>
<dbReference type="SUPFAM" id="SSF55874">
    <property type="entry name" value="ATPase domain of HSP90 chaperone/DNA topoisomerase II/histidine kinase"/>
    <property type="match status" value="1"/>
</dbReference>
<dbReference type="STRING" id="1169540.A0A0G4EA61"/>
<feature type="domain" description="CMP/dCMP-type deaminase" evidence="4">
    <location>
        <begin position="3074"/>
        <end position="3191"/>
    </location>
</feature>
<dbReference type="EMBL" id="CDMY01000077">
    <property type="protein sequence ID" value="CEL92472.1"/>
    <property type="molecule type" value="Genomic_DNA"/>
</dbReference>
<dbReference type="PROSITE" id="PS00903">
    <property type="entry name" value="CYT_DCMP_DEAMINASES_1"/>
    <property type="match status" value="1"/>
</dbReference>
<dbReference type="InterPro" id="IPR024975">
    <property type="entry name" value="NOV_C"/>
</dbReference>
<dbReference type="InterPro" id="IPR016193">
    <property type="entry name" value="Cytidine_deaminase-like"/>
</dbReference>
<dbReference type="InParanoid" id="A0A0G4EA61"/>
<feature type="compositionally biased region" description="Low complexity" evidence="3">
    <location>
        <begin position="396"/>
        <end position="405"/>
    </location>
</feature>
<dbReference type="InterPro" id="IPR016192">
    <property type="entry name" value="APOBEC/CMP_deaminase_Zn-bd"/>
</dbReference>
<feature type="compositionally biased region" description="Low complexity" evidence="3">
    <location>
        <begin position="17"/>
        <end position="29"/>
    </location>
</feature>
<feature type="region of interest" description="Disordered" evidence="3">
    <location>
        <begin position="2815"/>
        <end position="2841"/>
    </location>
</feature>
<dbReference type="GO" id="GO:0016787">
    <property type="term" value="F:hydrolase activity"/>
    <property type="evidence" value="ECO:0007669"/>
    <property type="project" value="InterPro"/>
</dbReference>
<dbReference type="PANTHER" id="PTHR32387">
    <property type="entry name" value="WU:FJ29H11"/>
    <property type="match status" value="1"/>
</dbReference>
<feature type="compositionally biased region" description="Low complexity" evidence="3">
    <location>
        <begin position="2698"/>
        <end position="2710"/>
    </location>
</feature>
<dbReference type="PROSITE" id="PS51747">
    <property type="entry name" value="CYT_DCMP_DEAMINASES_2"/>
    <property type="match status" value="1"/>
</dbReference>
<dbReference type="PANTHER" id="PTHR32387:SF0">
    <property type="entry name" value="PROTEIN NO VEIN"/>
    <property type="match status" value="1"/>
</dbReference>
<feature type="compositionally biased region" description="Basic and acidic residues" evidence="3">
    <location>
        <begin position="2832"/>
        <end position="2841"/>
    </location>
</feature>
<dbReference type="Gene3D" id="3.40.140.10">
    <property type="entry name" value="Cytidine Deaminase, domain 2"/>
    <property type="match status" value="1"/>
</dbReference>
<evidence type="ECO:0000313" key="6">
    <source>
        <dbReference type="Proteomes" id="UP000041254"/>
    </source>
</evidence>
<keyword evidence="2" id="KW-0862">Zinc</keyword>
<dbReference type="CDD" id="cd01285">
    <property type="entry name" value="nucleoside_deaminase"/>
    <property type="match status" value="1"/>
</dbReference>
<dbReference type="Pfam" id="PF00383">
    <property type="entry name" value="dCMP_cyt_deam_1"/>
    <property type="match status" value="1"/>
</dbReference>
<dbReference type="Pfam" id="PF13020">
    <property type="entry name" value="NOV_C"/>
    <property type="match status" value="1"/>
</dbReference>
<name>A0A0G4EA61_VITBC</name>
<proteinExistence type="predicted"/>
<keyword evidence="1" id="KW-0479">Metal-binding</keyword>
<sequence length="3235" mass="361150">MHSQGDSPSPFRPPRRGGPQHFPQQQQQQQQWYNRISEIAIELISAHRKKTPYEDPSNEVFYQELCQELARSFQIDDITQLGVNLNAVHAINALMWRNQVSRAATDIVERRKQHGQPARYIDVIREICQAYGFEDASKLGVCLPTKRGMLQGPFFVPILRRLRDAEADVGDLAEVYAFQKSFGSVTDFEQAARRHFEKQKQLDLMELLGPLWLLPDVMKAFHLPAALQRAPTAVGRQQLVKHFIEYFYDVKKKHGSDGKCTKDGFVGWLKRKADFGQENFAHLGLVVNESRFPFVAKVILTTQGEEDNKLREEIKRQIFGDLRRATTMVAADPSQYQQYAQRIGREFAEMLHGQPDMAAEQAVARLVESYVCSPATYCALGALLYFAYRQQQEHPASVSSPSIPSHVPPSLPASPMPNPTAPAESSGDPSLQSSTVCNGPESAEQSPVALPGRMNTMSAAGPGGTEGDTVRHEQTSREIVNQMAYEWLKSAVAERVTMGEQGADRQGVVGWLCELESAAAQQFPHLRQASFLAFLSQYKDITSQVESAFAAPLPSQAGDEVRLQASDSTAAGPSLHEELLFRQLNAHVHVSKFEDEETQRQLKAEVFDLLLAYLSEVSSPLSWGVLQRAISHIHKQLTEQSKHDVFASAYPLGFVSFIAEHEKPLRDKGFDLTLGPLDEPSSLPSMPLVTHFLHQHGAATSTHGLDASGEAVTSALCAEFRIEEEAWLRCGPVSSLMHIAEASQDMNDTAQVGEASGLVFGSLLAPPPSTLDKESACLSEVEVIDLIASGRVPELESIGSALLWPLRLQRTHGPLETFILKHRSALAERCVSALHCVDPLTGTRHFVKVAIRDKADIYRALEDRNAVHKPTWLASHFTSFLCANGGVRNLTSSELLANSFKTFWANLKAASQQQQQQQQDGTVSTSIPLFQRTLFDLLLALPPPIAMSSDIIHPSLLAPLKALMPDWERQSDPFVRRLPHAAQQRLFAVSYAVDLPVWIEALREGATAADDTTHVAQELSYSNSSSHMSAVEAPTQRPESRTPAVNVRKEDGGSAEPPDEADVLEKLQAPIQPSAFNAQRQKCWAVIEDIRSNLDLESQLRDVHMSAELRKHVEHSIDEAQKRQGRMLQKISTDLYDKDFHFVFELIQNADDNHYDDGVIPSLQLTLSQDGIRLFNNEKGFEEKNIRAICDVGSSTKSRKRGESGLIGRKGIGFKSVFSVSNTPHICSNGFSLFFDASDKRLGYILPHHGQDPVVEPSDGELLFDITVDRETRLKASTNSWTTLIDLPFKEHNRYQQSFLEKCARELGNIHPPLLLFLNRLRQLSIVNRVTAIRRRLARQDRAQLPTSSLCLSVETDAEIIRLVEDDEHQDWLVVRQQRMPTLTAWRLKSEDQSENDDGVEPTVIQVAVPLKADGEMDHQPVCAYLPLTARPMKMTLQADWTVTSSRETVKEDNVWNLWLRDEFASLMVDTVIVLKSTMASDNPDTHLPPDFLFRLLPLFPDLSVDRSSWYRPVVEGLQSRLKKGIAWVLTADGEWHEPSSCLLVPSGSLDDLMSIIPPADLYESMGLKYVHRAIAQLLERQGNIETRGRQLGMEVGSASFFFNYLVRLHEAGKLVEKPIDWLGKVFLILHVSIAGTRHNTKEKATHMKQMKGLPLVPIRGGHRMAANACQLFLPRWEGEHDAERFSLWRNCGVHWCAETHQSQYAFEIQLPTVDPALWAGREDDEKARIVELLGRFGVKHATDELLIAFLAQHLNDEPDAQVWASVACYLHDLGGHESLASLPNRDAVEKLLVSLRLICTYRTLNPHDELPAGLKPIPTDEPNSDVQLVLASPLTSPMLFSKTLDPTVDVFGLEPPDAPIDWLLIHPVYLDAGGHPHRDDTREKWARFLQEIGVRRFCWVMPRRVSLFPSVGEEGGPFECITRAVWRQQLCPQGVDSGAATSTIKDFQCVPLERLLMALLPSPAIEEAVRRSDEVDAVGLTGGQVSREVEERLMRLLSVLHSCKDEIDSVSTVKSAAGAELHSSFFVLLRVLPWLPSDRGTLHRPSDLWLPERPVVQIFQKFAPYLARSGRPFAEMEPTLTALGVQSSLDHPGPVLSLLKLWGARPLDGQDDAGAPIRTTLGVMSGVYCLLDRMEDAREIRDFFDKHCGIWVPIERPWAKKKLDKEFDGEWKSSVETFLMSGIPGYNERRHGRFSYEQAMTRFRFLDHYYEIDLAPFFEKAGCHRTPEDYAKPELLGGRLIHSPESRFREGRDVVIGEIKRLLAELSTQAREGHLNLDGRPQLSRGLREASIWRAFDHNVGNVAKGFVDLTRYRVIFDDLLDASAPLDPAFHRQALQPPSDADQPIVLFGGGSAARDRLTSDENMLPLLEALDVPRLSTVAQRKIDPSDLATRPFMLLRHVGPSSPLLQPTDERFCALQVGDVAELLAADVLALLIHAVEGALRQRVDQSDSFLHGIGRREEADAFFERTRMCLWGLLSADNCPSEVVFCRRVKESVFLPVNGASLPVTTMETSVACDGAKVYLTTPSDWDSSRHLHKLSNDGLQKYLKAVAGQLTAKVVDVLARGSVLPRGSPPELWGDVAKHMTRCLQAISDFVCTAFDSARMKEKLQLVESGKGGDVTFVSGALCAKQFRDKLRGAIQHTSSPVQAPSHWLAPPSDEPEVLLPASVCLPTPLQRYADLLASLAKQKHPQDESSDNAAEAESVSAASTLNPTAAPFDPLSQQPLNVSVGTLLEGQLPEDPPAQPDQNDDRPKRLPKSFKRQYGSGAVADVEGDQQPRQHQSPPAPLVVPEYGEAVSFELSASHLTNLMDRAKRGRARGRGRGGGSISRHQHEQHDQQDNLFRDQSIRRKMRRSKICHGRGGVYHGIADERDLTREQMQLGGLQKLVQDIYQANHSSKGETAVELAVDGEDPRGEIGRAGERIVFEYLRDVEKEAGRDESCVIWVNEEEESGLPFDIVVARGCPAIMHIRQLLDDEQLLRLCEVVEVKSTSRGTKEHIDLSMNELRFALQKRSKYILYRVFGMSVGQDAPTVRLEKYADLCMHIRKLHGFLATRQMGREMADGTDENMLVRPYDERAMRVAISEGEKQPRFPFGCLIVDETSDREMVELMRGHNNEPPYIGPIYHGETTTIAKLLRKTNGKVSGRFVTLYTTGEPCAMCASAIEWTGNIHRICYGTSIEKLTQYGYNQIQISTSTVIRESFRKPPTLVRGAVLEDECNALFERAQRIAASQGG</sequence>
<reference evidence="5 6" key="1">
    <citation type="submission" date="2014-11" db="EMBL/GenBank/DDBJ databases">
        <authorList>
            <person name="Zhu J."/>
            <person name="Qi W."/>
            <person name="Song R."/>
        </authorList>
    </citation>
    <scope>NUCLEOTIDE SEQUENCE [LARGE SCALE GENOMIC DNA]</scope>
</reference>
<feature type="region of interest" description="Disordered" evidence="3">
    <location>
        <begin position="1019"/>
        <end position="1059"/>
    </location>
</feature>
<evidence type="ECO:0000256" key="3">
    <source>
        <dbReference type="SAM" id="MobiDB-lite"/>
    </source>
</evidence>
<dbReference type="InterPro" id="IPR002125">
    <property type="entry name" value="CMP_dCMP_dom"/>
</dbReference>
<feature type="region of interest" description="Disordered" evidence="3">
    <location>
        <begin position="396"/>
        <end position="469"/>
    </location>
</feature>